<feature type="domain" description="C2H2-type" evidence="3">
    <location>
        <begin position="40"/>
        <end position="63"/>
    </location>
</feature>
<protein>
    <recommendedName>
        <fullName evidence="3">C2H2-type domain-containing protein</fullName>
    </recommendedName>
</protein>
<dbReference type="Proteomes" id="UP000292052">
    <property type="component" value="Unassembled WGS sequence"/>
</dbReference>
<feature type="region of interest" description="Disordered" evidence="2">
    <location>
        <begin position="465"/>
        <end position="500"/>
    </location>
</feature>
<keyword evidence="1" id="KW-0479">Metal-binding</keyword>
<evidence type="ECO:0000313" key="5">
    <source>
        <dbReference type="Proteomes" id="UP000292052"/>
    </source>
</evidence>
<feature type="region of interest" description="Disordered" evidence="2">
    <location>
        <begin position="100"/>
        <end position="136"/>
    </location>
</feature>
<dbReference type="PANTHER" id="PTHR21020">
    <property type="entry name" value="ZINC FINGER PROTEIN 800"/>
    <property type="match status" value="1"/>
</dbReference>
<dbReference type="PROSITE" id="PS00028">
    <property type="entry name" value="ZINC_FINGER_C2H2_1"/>
    <property type="match status" value="3"/>
</dbReference>
<gene>
    <name evidence="4" type="ORF">BDFB_010233</name>
</gene>
<dbReference type="SMART" id="SM00355">
    <property type="entry name" value="ZnF_C2H2"/>
    <property type="match status" value="5"/>
</dbReference>
<dbReference type="Gene3D" id="3.30.160.60">
    <property type="entry name" value="Classic Zinc Finger"/>
    <property type="match status" value="1"/>
</dbReference>
<accession>A0A482V7Z3</accession>
<dbReference type="Pfam" id="PF00096">
    <property type="entry name" value="zf-C2H2"/>
    <property type="match status" value="2"/>
</dbReference>
<dbReference type="InterPro" id="IPR013087">
    <property type="entry name" value="Znf_C2H2_type"/>
</dbReference>
<feature type="compositionally biased region" description="Basic and acidic residues" evidence="2">
    <location>
        <begin position="527"/>
        <end position="544"/>
    </location>
</feature>
<keyword evidence="1" id="KW-0862">Zinc</keyword>
<name>A0A482V7Z3_ASBVE</name>
<keyword evidence="5" id="KW-1185">Reference proteome</keyword>
<dbReference type="GO" id="GO:0008270">
    <property type="term" value="F:zinc ion binding"/>
    <property type="evidence" value="ECO:0007669"/>
    <property type="project" value="UniProtKB-KW"/>
</dbReference>
<feature type="non-terminal residue" evidence="4">
    <location>
        <position position="1"/>
    </location>
</feature>
<evidence type="ECO:0000259" key="3">
    <source>
        <dbReference type="PROSITE" id="PS50157"/>
    </source>
</evidence>
<evidence type="ECO:0000256" key="2">
    <source>
        <dbReference type="SAM" id="MobiDB-lite"/>
    </source>
</evidence>
<dbReference type="PANTHER" id="PTHR21020:SF0">
    <property type="entry name" value="ZINC FINGER PROTEIN 800"/>
    <property type="match status" value="1"/>
</dbReference>
<organism evidence="4 5">
    <name type="scientific">Asbolus verrucosus</name>
    <name type="common">Desert ironclad beetle</name>
    <dbReference type="NCBI Taxonomy" id="1661398"/>
    <lineage>
        <taxon>Eukaryota</taxon>
        <taxon>Metazoa</taxon>
        <taxon>Ecdysozoa</taxon>
        <taxon>Arthropoda</taxon>
        <taxon>Hexapoda</taxon>
        <taxon>Insecta</taxon>
        <taxon>Pterygota</taxon>
        <taxon>Neoptera</taxon>
        <taxon>Endopterygota</taxon>
        <taxon>Coleoptera</taxon>
        <taxon>Polyphaga</taxon>
        <taxon>Cucujiformia</taxon>
        <taxon>Tenebrionidae</taxon>
        <taxon>Pimeliinae</taxon>
        <taxon>Asbolus</taxon>
    </lineage>
</organism>
<feature type="compositionally biased region" description="Basic and acidic residues" evidence="2">
    <location>
        <begin position="112"/>
        <end position="133"/>
    </location>
</feature>
<feature type="region of interest" description="Disordered" evidence="2">
    <location>
        <begin position="523"/>
        <end position="556"/>
    </location>
</feature>
<dbReference type="PROSITE" id="PS50157">
    <property type="entry name" value="ZINC_FINGER_C2H2_2"/>
    <property type="match status" value="2"/>
</dbReference>
<feature type="domain" description="C2H2-type" evidence="3">
    <location>
        <begin position="70"/>
        <end position="98"/>
    </location>
</feature>
<comment type="caution">
    <text evidence="4">The sequence shown here is derived from an EMBL/GenBank/DDBJ whole genome shotgun (WGS) entry which is preliminary data.</text>
</comment>
<sequence length="593" mass="67197">VMEIHGIFDNNEAVLGCNGKVCNFETNKKIFKPNIPKQDLVCTECKFTFSTEKTLTHHIKYKHNKTCIVYPCPDCKETFANAWSVYRHLYKVHRRTSSQVRRMRAQIHSSGIRKDQEPEKKKDKTQTEPKESEENQWMNNFEGDKDLQMCGGCGKRFERKAALHSHSQMCTKRIAVCNTIKENNLKTKSAENKGKLTEKGEKANGVKVVKGSARRKPNFMFVHKVLSNVEEINPVNGVEDGDVTITKYQDTPAEDKPEVALPEIEIFTISDDSCESNATQKNTTVKIVTKLESTETPKISDDPGKSLKRKRAASLDCDTKTMKVTDEYKEYLNDELDQCFFAKVVPYIDKDELKCVPCQTTYLSQYQLLWHMSLHFSWFRFQCSKCSFMSFNKYDCTTHAYVQHGTPNNLMGSTVLPIPKWKVLLAAHNFAELSEEDVKNNAIEQCSNVDEGNKTMPCLEAIQENSDISESSGGEANEKSSVAQNGVPEETIVLEDDEMPDICHETASETVILSDDEAREQLANATKEGKSDEKAGPSRAREGASNRPIRNRTKSVKTVQNDFIYDLAKVLKLNDNSIKSSRLKKNLTKSLKE</sequence>
<dbReference type="AlphaFoldDB" id="A0A482V7Z3"/>
<evidence type="ECO:0000313" key="4">
    <source>
        <dbReference type="EMBL" id="RZB39332.1"/>
    </source>
</evidence>
<feature type="compositionally biased region" description="Polar residues" evidence="2">
    <location>
        <begin position="465"/>
        <end position="484"/>
    </location>
</feature>
<dbReference type="EMBL" id="QDEB01129111">
    <property type="protein sequence ID" value="RZB39332.1"/>
    <property type="molecule type" value="Genomic_DNA"/>
</dbReference>
<reference evidence="4 5" key="1">
    <citation type="submission" date="2017-03" db="EMBL/GenBank/DDBJ databases">
        <title>Genome of the blue death feigning beetle - Asbolus verrucosus.</title>
        <authorList>
            <person name="Rider S.D."/>
        </authorList>
    </citation>
    <scope>NUCLEOTIDE SEQUENCE [LARGE SCALE GENOMIC DNA]</scope>
    <source>
        <strain evidence="4">Butters</strain>
        <tissue evidence="4">Head and leg muscle</tissue>
    </source>
</reference>
<dbReference type="OrthoDB" id="10066279at2759"/>
<proteinExistence type="predicted"/>
<dbReference type="InterPro" id="IPR039149">
    <property type="entry name" value="ZNF800"/>
</dbReference>
<keyword evidence="1" id="KW-0863">Zinc-finger</keyword>
<evidence type="ECO:0000256" key="1">
    <source>
        <dbReference type="PROSITE-ProRule" id="PRU00042"/>
    </source>
</evidence>